<feature type="signal peptide" evidence="1">
    <location>
        <begin position="1"/>
        <end position="22"/>
    </location>
</feature>
<evidence type="ECO:0000313" key="4">
    <source>
        <dbReference type="Proteomes" id="UP001314635"/>
    </source>
</evidence>
<feature type="chain" id="PRO_5046032132" evidence="1">
    <location>
        <begin position="23"/>
        <end position="180"/>
    </location>
</feature>
<accession>A0ABS5G3E8</accession>
<keyword evidence="1" id="KW-0732">Signal</keyword>
<dbReference type="EMBL" id="JAFCLK010000007">
    <property type="protein sequence ID" value="MBR1135827.1"/>
    <property type="molecule type" value="Genomic_DNA"/>
</dbReference>
<dbReference type="InterPro" id="IPR024289">
    <property type="entry name" value="DUF3828"/>
</dbReference>
<comment type="caution">
    <text evidence="3">The sequence shown here is derived from an EMBL/GenBank/DDBJ whole genome shotgun (WGS) entry which is preliminary data.</text>
</comment>
<dbReference type="RefSeq" id="WP_172236329.1">
    <property type="nucleotide sequence ID" value="NZ_JABFDP010000008.1"/>
</dbReference>
<evidence type="ECO:0000259" key="2">
    <source>
        <dbReference type="Pfam" id="PF12883"/>
    </source>
</evidence>
<protein>
    <submittedName>
        <fullName evidence="3">DUF3828 domain-containing protein</fullName>
    </submittedName>
</protein>
<evidence type="ECO:0000313" key="3">
    <source>
        <dbReference type="EMBL" id="MBR1135827.1"/>
    </source>
</evidence>
<dbReference type="Proteomes" id="UP001314635">
    <property type="component" value="Unassembled WGS sequence"/>
</dbReference>
<proteinExistence type="predicted"/>
<evidence type="ECO:0000256" key="1">
    <source>
        <dbReference type="SAM" id="SignalP"/>
    </source>
</evidence>
<dbReference type="Gene3D" id="3.10.450.50">
    <property type="match status" value="1"/>
</dbReference>
<feature type="domain" description="DUF3828" evidence="2">
    <location>
        <begin position="33"/>
        <end position="153"/>
    </location>
</feature>
<reference evidence="4" key="1">
    <citation type="journal article" date="2021" name="ISME J.">
        <title>Evolutionary origin and ecological implication of a unique nif island in free-living Bradyrhizobium lineages.</title>
        <authorList>
            <person name="Tao J."/>
        </authorList>
    </citation>
    <scope>NUCLEOTIDE SEQUENCE [LARGE SCALE GENOMIC DNA]</scope>
    <source>
        <strain evidence="4">SZCCT0094</strain>
    </source>
</reference>
<dbReference type="Pfam" id="PF12883">
    <property type="entry name" value="DUF3828"/>
    <property type="match status" value="1"/>
</dbReference>
<gene>
    <name evidence="3" type="ORF">JQ619_08615</name>
</gene>
<name>A0ABS5G3E8_9BRAD</name>
<organism evidence="3 4">
    <name type="scientific">Bradyrhizobium denitrificans</name>
    <dbReference type="NCBI Taxonomy" id="2734912"/>
    <lineage>
        <taxon>Bacteria</taxon>
        <taxon>Pseudomonadati</taxon>
        <taxon>Pseudomonadota</taxon>
        <taxon>Alphaproteobacteria</taxon>
        <taxon>Hyphomicrobiales</taxon>
        <taxon>Nitrobacteraceae</taxon>
        <taxon>Bradyrhizobium</taxon>
    </lineage>
</organism>
<sequence length="180" mass="19625">MIDRRLLLLGLASVVAASPLHAQMSAANDPAGIVSAIYTRVAKGKGEDGGTFVIETKAARAKYLSRSLAAEWARMDARTPKGEVGAVDFDPITNSQDPDVASFKVTPETQEADKATVAVTIAGHRTERKEQADNVIRYDFVRDGGQWKIDDIKGAVDGKPWSIRQMLAEFIKLTDKPTRR</sequence>
<keyword evidence="4" id="KW-1185">Reference proteome</keyword>